<dbReference type="Gene3D" id="3.40.50.880">
    <property type="match status" value="1"/>
</dbReference>
<dbReference type="InterPro" id="IPR029062">
    <property type="entry name" value="Class_I_gatase-like"/>
</dbReference>
<dbReference type="EMBL" id="FNSL01000001">
    <property type="protein sequence ID" value="SEB42673.1"/>
    <property type="molecule type" value="Genomic_DNA"/>
</dbReference>
<evidence type="ECO:0000313" key="4">
    <source>
        <dbReference type="Proteomes" id="UP000199064"/>
    </source>
</evidence>
<evidence type="ECO:0000256" key="2">
    <source>
        <dbReference type="SAM" id="Phobius"/>
    </source>
</evidence>
<feature type="transmembrane region" description="Helical" evidence="2">
    <location>
        <begin position="22"/>
        <end position="44"/>
    </location>
</feature>
<dbReference type="AlphaFoldDB" id="A0A1H4J8S6"/>
<feature type="compositionally biased region" description="Polar residues" evidence="1">
    <location>
        <begin position="556"/>
        <end position="566"/>
    </location>
</feature>
<dbReference type="Proteomes" id="UP000199064">
    <property type="component" value="Unassembled WGS sequence"/>
</dbReference>
<keyword evidence="2" id="KW-0472">Membrane</keyword>
<feature type="transmembrane region" description="Helical" evidence="2">
    <location>
        <begin position="675"/>
        <end position="694"/>
    </location>
</feature>
<evidence type="ECO:0000313" key="3">
    <source>
        <dbReference type="EMBL" id="SEB42673.1"/>
    </source>
</evidence>
<evidence type="ECO:0008006" key="5">
    <source>
        <dbReference type="Google" id="ProtNLM"/>
    </source>
</evidence>
<dbReference type="CDD" id="cd03143">
    <property type="entry name" value="A4_beta-galactosidase_middle_domain"/>
    <property type="match status" value="1"/>
</dbReference>
<proteinExistence type="predicted"/>
<feature type="region of interest" description="Disordered" evidence="1">
    <location>
        <begin position="548"/>
        <end position="575"/>
    </location>
</feature>
<organism evidence="3 4">
    <name type="scientific">Nitratireductor aquibiodomus</name>
    <dbReference type="NCBI Taxonomy" id="204799"/>
    <lineage>
        <taxon>Bacteria</taxon>
        <taxon>Pseudomonadati</taxon>
        <taxon>Pseudomonadota</taxon>
        <taxon>Alphaproteobacteria</taxon>
        <taxon>Hyphomicrobiales</taxon>
        <taxon>Phyllobacteriaceae</taxon>
        <taxon>Nitratireductor</taxon>
    </lineage>
</organism>
<gene>
    <name evidence="3" type="ORF">SAMN05216452_1127</name>
</gene>
<accession>A0A1H4J8S6</accession>
<protein>
    <recommendedName>
        <fullName evidence="5">Glutamine amidotransferase domain-containing protein</fullName>
    </recommendedName>
</protein>
<dbReference type="PANTHER" id="PTHR37947">
    <property type="entry name" value="BLL2462 PROTEIN"/>
    <property type="match status" value="1"/>
</dbReference>
<keyword evidence="2" id="KW-1133">Transmembrane helix</keyword>
<name>A0A1H4J8S6_9HYPH</name>
<keyword evidence="4" id="KW-1185">Reference proteome</keyword>
<dbReference type="SUPFAM" id="SSF52317">
    <property type="entry name" value="Class I glutamine amidotransferase-like"/>
    <property type="match status" value="1"/>
</dbReference>
<sequence length="698" mass="76404">MCRSCWNGWGNSMNWSLSFEPFFSWPVLAALLIPVALLAFAGLWTRQRGAWLRLAALAALGAALANPVLLDEEREPLKSVVAVVVDESQSQTTIDGRSAMTDEAAAELEARLARFREFETRVVRTGRTSSATENAQTHLFEALDSALRDVPPSRVGGAVLITDGQVHDIPDNAAALGAPIHGLITGEADEMDRRIRFERAPRFGIVGKPLEMTYRVIATGDQRGPVDVRVIINGDELFIEEALIGRETLLEIDVPNAGRNIIELAIDPVEGELTDVNNRAVALVDGIRENLRVLLVSGEPHSGERTWRNLLKSDASVDLVHFTILRPPEKQDGTPINELSLIAFPTRELFVEKIDDFDLIIFDRYQHRDVLPILYYDYIAEYVENGGALLIAAGPEFAGNQSIARTPLIAALPGLPTGDVVEQGFYPRLTETGERHPVTRGLEGAASEPPAWSRWFRLIGIDRPDGQVVMQGANEQPLLILNRKGEGRVGMFLSDQGWLWARGFEGGGPHVALYRRIAHWLMKEPELEEERLSAAGRGMRLEITRQTMEESAPQAEITTPSGNTLSAELGPAGPGRFSTSLETNEIGIYSIANGDLTTLAHVGPVNAPEFGDMISTEEKLAPAADATGGSVRRIADNDLPNIVPVRRTGSASGNDWIGFRTTDDSILKAVRRVPVFTGLLALALLLFAFGAMWYREGR</sequence>
<reference evidence="4" key="1">
    <citation type="submission" date="2016-10" db="EMBL/GenBank/DDBJ databases">
        <authorList>
            <person name="Varghese N."/>
            <person name="Submissions S."/>
        </authorList>
    </citation>
    <scope>NUCLEOTIDE SEQUENCE [LARGE SCALE GENOMIC DNA]</scope>
    <source>
        <strain evidence="4">ES.061</strain>
    </source>
</reference>
<evidence type="ECO:0000256" key="1">
    <source>
        <dbReference type="SAM" id="MobiDB-lite"/>
    </source>
</evidence>
<feature type="transmembrane region" description="Helical" evidence="2">
    <location>
        <begin position="51"/>
        <end position="70"/>
    </location>
</feature>
<keyword evidence="2" id="KW-0812">Transmembrane</keyword>
<dbReference type="PANTHER" id="PTHR37947:SF1">
    <property type="entry name" value="BLL2462 PROTEIN"/>
    <property type="match status" value="1"/>
</dbReference>